<sequence>MTPDDPGAPASPAVPGAAGPVPALDPRDPPDPREPPRASRREAALIAAAAVAGTALVAAFAFDPARGGSSAMLAAPGALYTVLAVFALAWLRRRGELRAALRPRSGDLARGAFVAAALYGLAMAVQLTLAPRGSPREAWILRLYLQLGDPSADARVFVGAAVFVIAALEEVVWRGLVMRALEGPLGPTAAWLLSSALFAAAHLPTLFLLGDPFAGPNPLLVAAGLGCSLVWGRVVHRTGRLPPAIFAHAFFSWAIVSFPIWRP</sequence>
<evidence type="ECO:0000256" key="2">
    <source>
        <dbReference type="SAM" id="Phobius"/>
    </source>
</evidence>
<evidence type="ECO:0000313" key="4">
    <source>
        <dbReference type="EMBL" id="AUX47228.1"/>
    </source>
</evidence>
<dbReference type="InterPro" id="IPR003675">
    <property type="entry name" value="Rce1/LyrA-like_dom"/>
</dbReference>
<keyword evidence="2" id="KW-0472">Membrane</keyword>
<dbReference type="Proteomes" id="UP000238348">
    <property type="component" value="Chromosome"/>
</dbReference>
<evidence type="ECO:0000313" key="5">
    <source>
        <dbReference type="Proteomes" id="UP000238348"/>
    </source>
</evidence>
<feature type="transmembrane region" description="Helical" evidence="2">
    <location>
        <begin position="43"/>
        <end position="62"/>
    </location>
</feature>
<evidence type="ECO:0000259" key="3">
    <source>
        <dbReference type="Pfam" id="PF02517"/>
    </source>
</evidence>
<feature type="compositionally biased region" description="Low complexity" evidence="1">
    <location>
        <begin position="1"/>
        <end position="24"/>
    </location>
</feature>
<feature type="domain" description="CAAX prenyl protease 2/Lysostaphin resistance protein A-like" evidence="3">
    <location>
        <begin position="156"/>
        <end position="253"/>
    </location>
</feature>
<feature type="compositionally biased region" description="Basic and acidic residues" evidence="1">
    <location>
        <begin position="25"/>
        <end position="40"/>
    </location>
</feature>
<feature type="transmembrane region" description="Helical" evidence="2">
    <location>
        <begin position="154"/>
        <end position="177"/>
    </location>
</feature>
<evidence type="ECO:0000256" key="1">
    <source>
        <dbReference type="SAM" id="MobiDB-lite"/>
    </source>
</evidence>
<name>A0A2L0F6M1_SORCE</name>
<keyword evidence="2" id="KW-0812">Transmembrane</keyword>
<feature type="transmembrane region" description="Helical" evidence="2">
    <location>
        <begin position="244"/>
        <end position="261"/>
    </location>
</feature>
<dbReference type="GO" id="GO:0004175">
    <property type="term" value="F:endopeptidase activity"/>
    <property type="evidence" value="ECO:0007669"/>
    <property type="project" value="UniProtKB-ARBA"/>
</dbReference>
<dbReference type="EMBL" id="CP012673">
    <property type="protein sequence ID" value="AUX47228.1"/>
    <property type="molecule type" value="Genomic_DNA"/>
</dbReference>
<feature type="region of interest" description="Disordered" evidence="1">
    <location>
        <begin position="1"/>
        <end position="40"/>
    </location>
</feature>
<dbReference type="OrthoDB" id="5521591at2"/>
<dbReference type="RefSeq" id="WP_104987770.1">
    <property type="nucleotide sequence ID" value="NZ_CP012673.1"/>
</dbReference>
<gene>
    <name evidence="4" type="ORF">SOCE26_087400</name>
</gene>
<protein>
    <recommendedName>
        <fullName evidence="3">CAAX prenyl protease 2/Lysostaphin resistance protein A-like domain-containing protein</fullName>
    </recommendedName>
</protein>
<dbReference type="GO" id="GO:0080120">
    <property type="term" value="P:CAAX-box protein maturation"/>
    <property type="evidence" value="ECO:0007669"/>
    <property type="project" value="UniProtKB-ARBA"/>
</dbReference>
<feature type="transmembrane region" description="Helical" evidence="2">
    <location>
        <begin position="68"/>
        <end position="91"/>
    </location>
</feature>
<organism evidence="4 5">
    <name type="scientific">Sorangium cellulosum</name>
    <name type="common">Polyangium cellulosum</name>
    <dbReference type="NCBI Taxonomy" id="56"/>
    <lineage>
        <taxon>Bacteria</taxon>
        <taxon>Pseudomonadati</taxon>
        <taxon>Myxococcota</taxon>
        <taxon>Polyangia</taxon>
        <taxon>Polyangiales</taxon>
        <taxon>Polyangiaceae</taxon>
        <taxon>Sorangium</taxon>
    </lineage>
</organism>
<feature type="transmembrane region" description="Helical" evidence="2">
    <location>
        <begin position="215"/>
        <end position="232"/>
    </location>
</feature>
<dbReference type="Pfam" id="PF02517">
    <property type="entry name" value="Rce1-like"/>
    <property type="match status" value="1"/>
</dbReference>
<reference evidence="4 5" key="1">
    <citation type="submission" date="2015-09" db="EMBL/GenBank/DDBJ databases">
        <title>Sorangium comparison.</title>
        <authorList>
            <person name="Zaburannyi N."/>
            <person name="Bunk B."/>
            <person name="Overmann J."/>
            <person name="Mueller R."/>
        </authorList>
    </citation>
    <scope>NUCLEOTIDE SEQUENCE [LARGE SCALE GENOMIC DNA]</scope>
    <source>
        <strain evidence="4 5">So ce26</strain>
    </source>
</reference>
<dbReference type="AlphaFoldDB" id="A0A2L0F6M1"/>
<feature type="transmembrane region" description="Helical" evidence="2">
    <location>
        <begin position="189"/>
        <end position="209"/>
    </location>
</feature>
<proteinExistence type="predicted"/>
<keyword evidence="2" id="KW-1133">Transmembrane helix</keyword>
<feature type="transmembrane region" description="Helical" evidence="2">
    <location>
        <begin position="112"/>
        <end position="134"/>
    </location>
</feature>
<accession>A0A2L0F6M1</accession>